<reference evidence="3" key="1">
    <citation type="journal article" date="2017" name="Gigascience">
        <title>The genome draft of coconut (Cocos nucifera).</title>
        <authorList>
            <person name="Xiao Y."/>
            <person name="Xu P."/>
            <person name="Fan H."/>
            <person name="Baudouin L."/>
            <person name="Xia W."/>
            <person name="Bocs S."/>
            <person name="Xu J."/>
            <person name="Li Q."/>
            <person name="Guo A."/>
            <person name="Zhou L."/>
            <person name="Li J."/>
            <person name="Wu Y."/>
            <person name="Ma Z."/>
            <person name="Armero A."/>
            <person name="Issali A.E."/>
            <person name="Liu N."/>
            <person name="Peng M."/>
            <person name="Yang Y."/>
        </authorList>
    </citation>
    <scope>NUCLEOTIDE SEQUENCE</scope>
    <source>
        <tissue evidence="3">Spear leaf of Hainan Tall coconut</tissue>
    </source>
</reference>
<dbReference type="Pfam" id="PF00462">
    <property type="entry name" value="Glutaredoxin"/>
    <property type="match status" value="1"/>
</dbReference>
<evidence type="ECO:0000259" key="2">
    <source>
        <dbReference type="Pfam" id="PF00462"/>
    </source>
</evidence>
<evidence type="ECO:0000256" key="1">
    <source>
        <dbReference type="SAM" id="MobiDB-lite"/>
    </source>
</evidence>
<dbReference type="Gene3D" id="3.40.30.10">
    <property type="entry name" value="Glutaredoxin"/>
    <property type="match status" value="1"/>
</dbReference>
<accession>A0A8K0MZW8</accession>
<evidence type="ECO:0000313" key="4">
    <source>
        <dbReference type="Proteomes" id="UP000797356"/>
    </source>
</evidence>
<dbReference type="Proteomes" id="UP000797356">
    <property type="component" value="Chromosome 4"/>
</dbReference>
<dbReference type="CDD" id="cd03031">
    <property type="entry name" value="GRX_GRX_like"/>
    <property type="match status" value="1"/>
</dbReference>
<feature type="domain" description="Glutaredoxin" evidence="2">
    <location>
        <begin position="89"/>
        <end position="158"/>
    </location>
</feature>
<name>A0A8K0MZW8_COCNU</name>
<dbReference type="EMBL" id="CM017875">
    <property type="protein sequence ID" value="KAG1338046.1"/>
    <property type="molecule type" value="Genomic_DNA"/>
</dbReference>
<reference evidence="3" key="2">
    <citation type="submission" date="2019-07" db="EMBL/GenBank/DDBJ databases">
        <authorList>
            <person name="Yang Y."/>
            <person name="Bocs S."/>
            <person name="Baudouin L."/>
        </authorList>
    </citation>
    <scope>NUCLEOTIDE SEQUENCE</scope>
    <source>
        <tissue evidence="3">Spear leaf of Hainan Tall coconut</tissue>
    </source>
</reference>
<keyword evidence="4" id="KW-1185">Reference proteome</keyword>
<protein>
    <recommendedName>
        <fullName evidence="2">Glutaredoxin domain-containing protein</fullName>
    </recommendedName>
</protein>
<dbReference type="PANTHER" id="PTHR45669:SF26">
    <property type="entry name" value="GLUTAREDOXIN DOMAIN-CONTAINING PROTEIN"/>
    <property type="match status" value="1"/>
</dbReference>
<dbReference type="OrthoDB" id="423313at2759"/>
<comment type="caution">
    <text evidence="3">The sequence shown here is derived from an EMBL/GenBank/DDBJ whole genome shotgun (WGS) entry which is preliminary data.</text>
</comment>
<sequence>MWPRWRKGSLREGPAGPLASPTHSSFSFPTLKDVHSLLRDEEEISSAAGNPPRRPSVFHRVRISAAALRTWRTLSDPSPVPAGQEKRIVLYYTSLRVIRKTFEDCRAVRSILRGFRVAVDERDVAMDSGFLAELKGLLGRQRGQRLGLPQVFIGGRYVGGAEEIWQLHESGELKRFVEGVPAAAAAGCERCGGLAFVLCGSCAGSHKRYTNKSGFRSCTACNENGLVRCPDCCPSSL</sequence>
<dbReference type="Pfam" id="PF23733">
    <property type="entry name" value="GRXCR1-2_C"/>
    <property type="match status" value="1"/>
</dbReference>
<proteinExistence type="predicted"/>
<feature type="region of interest" description="Disordered" evidence="1">
    <location>
        <begin position="1"/>
        <end position="26"/>
    </location>
</feature>
<dbReference type="AlphaFoldDB" id="A0A8K0MZW8"/>
<gene>
    <name evidence="3" type="ORF">COCNU_04G003520</name>
</gene>
<dbReference type="PROSITE" id="PS51354">
    <property type="entry name" value="GLUTAREDOXIN_2"/>
    <property type="match status" value="1"/>
</dbReference>
<dbReference type="InterPro" id="IPR002109">
    <property type="entry name" value="Glutaredoxin"/>
</dbReference>
<organism evidence="3 4">
    <name type="scientific">Cocos nucifera</name>
    <name type="common">Coconut palm</name>
    <dbReference type="NCBI Taxonomy" id="13894"/>
    <lineage>
        <taxon>Eukaryota</taxon>
        <taxon>Viridiplantae</taxon>
        <taxon>Streptophyta</taxon>
        <taxon>Embryophyta</taxon>
        <taxon>Tracheophyta</taxon>
        <taxon>Spermatophyta</taxon>
        <taxon>Magnoliopsida</taxon>
        <taxon>Liliopsida</taxon>
        <taxon>Arecaceae</taxon>
        <taxon>Arecoideae</taxon>
        <taxon>Cocoseae</taxon>
        <taxon>Attaleinae</taxon>
        <taxon>Cocos</taxon>
    </lineage>
</organism>
<dbReference type="SUPFAM" id="SSF52833">
    <property type="entry name" value="Thioredoxin-like"/>
    <property type="match status" value="1"/>
</dbReference>
<dbReference type="PANTHER" id="PTHR45669">
    <property type="entry name" value="GLUTAREDOXIN DOMAIN-CONTAINING CYSTEINE-RICH PROTEIN CG12206-RELATED"/>
    <property type="match status" value="1"/>
</dbReference>
<evidence type="ECO:0000313" key="3">
    <source>
        <dbReference type="EMBL" id="KAG1338046.1"/>
    </source>
</evidence>
<dbReference type="InterPro" id="IPR036249">
    <property type="entry name" value="Thioredoxin-like_sf"/>
</dbReference>